<dbReference type="Proteomes" id="UP001232148">
    <property type="component" value="Unassembled WGS sequence"/>
</dbReference>
<accession>A0AAD9HNC4</accession>
<name>A0AAD9HNC4_9PEZI</name>
<evidence type="ECO:0000313" key="2">
    <source>
        <dbReference type="EMBL" id="KAK2031207.1"/>
    </source>
</evidence>
<dbReference type="EMBL" id="MU842843">
    <property type="protein sequence ID" value="KAK2031207.1"/>
    <property type="molecule type" value="Genomic_DNA"/>
</dbReference>
<evidence type="ECO:0000313" key="3">
    <source>
        <dbReference type="Proteomes" id="UP001232148"/>
    </source>
</evidence>
<organism evidence="2 3">
    <name type="scientific">Colletotrichum zoysiae</name>
    <dbReference type="NCBI Taxonomy" id="1216348"/>
    <lineage>
        <taxon>Eukaryota</taxon>
        <taxon>Fungi</taxon>
        <taxon>Dikarya</taxon>
        <taxon>Ascomycota</taxon>
        <taxon>Pezizomycotina</taxon>
        <taxon>Sordariomycetes</taxon>
        <taxon>Hypocreomycetidae</taxon>
        <taxon>Glomerellales</taxon>
        <taxon>Glomerellaceae</taxon>
        <taxon>Colletotrichum</taxon>
        <taxon>Colletotrichum graminicola species complex</taxon>
    </lineage>
</organism>
<dbReference type="AlphaFoldDB" id="A0AAD9HNC4"/>
<keyword evidence="3" id="KW-1185">Reference proteome</keyword>
<reference evidence="2" key="1">
    <citation type="submission" date="2021-06" db="EMBL/GenBank/DDBJ databases">
        <title>Comparative genomics, transcriptomics and evolutionary studies reveal genomic signatures of adaptation to plant cell wall in hemibiotrophic fungi.</title>
        <authorList>
            <consortium name="DOE Joint Genome Institute"/>
            <person name="Baroncelli R."/>
            <person name="Diaz J.F."/>
            <person name="Benocci T."/>
            <person name="Peng M."/>
            <person name="Battaglia E."/>
            <person name="Haridas S."/>
            <person name="Andreopoulos W."/>
            <person name="Labutti K."/>
            <person name="Pangilinan J."/>
            <person name="Floch G.L."/>
            <person name="Makela M.R."/>
            <person name="Henrissat B."/>
            <person name="Grigoriev I.V."/>
            <person name="Crouch J.A."/>
            <person name="De Vries R.P."/>
            <person name="Sukno S.A."/>
            <person name="Thon M.R."/>
        </authorList>
    </citation>
    <scope>NUCLEOTIDE SEQUENCE</scope>
    <source>
        <strain evidence="2">MAFF235873</strain>
    </source>
</reference>
<proteinExistence type="predicted"/>
<comment type="caution">
    <text evidence="2">The sequence shown here is derived from an EMBL/GenBank/DDBJ whole genome shotgun (WGS) entry which is preliminary data.</text>
</comment>
<gene>
    <name evidence="2" type="ORF">LX32DRAFT_637521</name>
</gene>
<protein>
    <submittedName>
        <fullName evidence="2">Uncharacterized protein</fullName>
    </submittedName>
</protein>
<sequence>MPQRAARGGWLTGRYPTVPILPTLPKPVKGAAEDQTLFRVDDDGNRSSPCPHAWIGQNT</sequence>
<feature type="region of interest" description="Disordered" evidence="1">
    <location>
        <begin position="40"/>
        <end position="59"/>
    </location>
</feature>
<evidence type="ECO:0000256" key="1">
    <source>
        <dbReference type="SAM" id="MobiDB-lite"/>
    </source>
</evidence>